<feature type="transmembrane region" description="Helical" evidence="10">
    <location>
        <begin position="422"/>
        <end position="438"/>
    </location>
</feature>
<feature type="transmembrane region" description="Helical" evidence="10">
    <location>
        <begin position="731"/>
        <end position="755"/>
    </location>
</feature>
<accession>A0A8S3QD33</accession>
<dbReference type="Gene3D" id="1.10.287.570">
    <property type="entry name" value="Helical hairpin bin"/>
    <property type="match status" value="1"/>
</dbReference>
<dbReference type="InterPro" id="IPR011531">
    <property type="entry name" value="HCO3_transpt-like_TM_dom"/>
</dbReference>
<dbReference type="PRINTS" id="PR01231">
    <property type="entry name" value="HCO3TRNSPORT"/>
</dbReference>
<feature type="compositionally biased region" description="Acidic residues" evidence="9">
    <location>
        <begin position="1"/>
        <end position="10"/>
    </location>
</feature>
<dbReference type="InterPro" id="IPR003020">
    <property type="entry name" value="HCO3_transpt_euk"/>
</dbReference>
<feature type="region of interest" description="Disordered" evidence="9">
    <location>
        <begin position="1"/>
        <end position="46"/>
    </location>
</feature>
<dbReference type="PANTHER" id="PTHR11453">
    <property type="entry name" value="ANION EXCHANGE PROTEIN"/>
    <property type="match status" value="1"/>
</dbReference>
<name>A0A8S3QD33_MYTED</name>
<proteinExistence type="inferred from homology"/>
<gene>
    <name evidence="12" type="ORF">MEDL_7745</name>
</gene>
<keyword evidence="7" id="KW-0406">Ion transport</keyword>
<dbReference type="GO" id="GO:0006820">
    <property type="term" value="P:monoatomic anion transport"/>
    <property type="evidence" value="ECO:0007669"/>
    <property type="project" value="InterPro"/>
</dbReference>
<dbReference type="GO" id="GO:0050801">
    <property type="term" value="P:monoatomic ion homeostasis"/>
    <property type="evidence" value="ECO:0007669"/>
    <property type="project" value="TreeGrafter"/>
</dbReference>
<dbReference type="GO" id="GO:0016323">
    <property type="term" value="C:basolateral plasma membrane"/>
    <property type="evidence" value="ECO:0007669"/>
    <property type="project" value="TreeGrafter"/>
</dbReference>
<comment type="subcellular location">
    <subcellularLocation>
        <location evidence="1">Cell membrane</location>
        <topology evidence="1">Multi-pass membrane protein</topology>
    </subcellularLocation>
</comment>
<keyword evidence="8 10" id="KW-0472">Membrane</keyword>
<evidence type="ECO:0000313" key="13">
    <source>
        <dbReference type="Proteomes" id="UP000683360"/>
    </source>
</evidence>
<feature type="transmembrane region" description="Helical" evidence="10">
    <location>
        <begin position="818"/>
        <end position="835"/>
    </location>
</feature>
<evidence type="ECO:0000256" key="1">
    <source>
        <dbReference type="ARBA" id="ARBA00004651"/>
    </source>
</evidence>
<feature type="transmembrane region" description="Helical" evidence="10">
    <location>
        <begin position="687"/>
        <end position="711"/>
    </location>
</feature>
<dbReference type="SUPFAM" id="SSF55804">
    <property type="entry name" value="Phoshotransferase/anion transport protein"/>
    <property type="match status" value="1"/>
</dbReference>
<evidence type="ECO:0000256" key="10">
    <source>
        <dbReference type="SAM" id="Phobius"/>
    </source>
</evidence>
<feature type="domain" description="Bicarbonate transporter-like transmembrane" evidence="11">
    <location>
        <begin position="569"/>
        <end position="923"/>
    </location>
</feature>
<feature type="transmembrane region" description="Helical" evidence="10">
    <location>
        <begin position="535"/>
        <end position="553"/>
    </location>
</feature>
<comment type="similarity">
    <text evidence="2">Belongs to the anion exchanger (TC 2.A.31) family.</text>
</comment>
<evidence type="ECO:0000259" key="11">
    <source>
        <dbReference type="Pfam" id="PF00955"/>
    </source>
</evidence>
<feature type="transmembrane region" description="Helical" evidence="10">
    <location>
        <begin position="494"/>
        <end position="515"/>
    </location>
</feature>
<evidence type="ECO:0000256" key="3">
    <source>
        <dbReference type="ARBA" id="ARBA00022448"/>
    </source>
</evidence>
<protein>
    <submittedName>
        <fullName evidence="12">SLC4A11</fullName>
    </submittedName>
</protein>
<keyword evidence="5 10" id="KW-0812">Transmembrane</keyword>
<evidence type="ECO:0000256" key="6">
    <source>
        <dbReference type="ARBA" id="ARBA00022989"/>
    </source>
</evidence>
<feature type="transmembrane region" description="Helical" evidence="10">
    <location>
        <begin position="593"/>
        <end position="612"/>
    </location>
</feature>
<dbReference type="Gene3D" id="3.40.930.10">
    <property type="entry name" value="Mannitol-specific EII, Chain A"/>
    <property type="match status" value="1"/>
</dbReference>
<feature type="region of interest" description="Disordered" evidence="9">
    <location>
        <begin position="70"/>
        <end position="130"/>
    </location>
</feature>
<feature type="compositionally biased region" description="Polar residues" evidence="9">
    <location>
        <begin position="19"/>
        <end position="42"/>
    </location>
</feature>
<dbReference type="AlphaFoldDB" id="A0A8S3QD33"/>
<evidence type="ECO:0000256" key="5">
    <source>
        <dbReference type="ARBA" id="ARBA00022692"/>
    </source>
</evidence>
<feature type="transmembrane region" description="Helical" evidence="10">
    <location>
        <begin position="646"/>
        <end position="666"/>
    </location>
</feature>
<dbReference type="EMBL" id="CAJPWZ010000414">
    <property type="protein sequence ID" value="CAG2192589.1"/>
    <property type="molecule type" value="Genomic_DNA"/>
</dbReference>
<evidence type="ECO:0000256" key="7">
    <source>
        <dbReference type="ARBA" id="ARBA00023065"/>
    </source>
</evidence>
<dbReference type="OrthoDB" id="1735926at2759"/>
<dbReference type="InterPro" id="IPR016152">
    <property type="entry name" value="PTrfase/Anion_transptr"/>
</dbReference>
<sequence length="924" mass="104121">MDSSPEETTVELEQVFIVTPTSERTPDIQSESTASSPPNTHNGIEKSGHLYFSKINPKVLDLKQNGRLYLSPSDNSVDSVGHYRKGGYLSPLDTASDDEGGGRRRHKSEGSVQVAPVRPNHPIPNKKNSMYESRSTISGVRFDDPFIDENGHTLMYSRHEKVPLKDFSMEYRASKDIKKFLDNFALILDLNKNGVDEIVDDIVKKILEMNEAKAVFDESKLEKITLDQVRSALFTHDQVHMLSRTLQCTSISVGGGFDYDQNWICAMASIPSIQTRHIGIARLKYPANLGISSEEVYFVIVVLTPIKEKGTKNELETGRTFATLFSDVYFRLQLLGANTEEEFKKLLEDQTKELADRQRMSHTAHKIPLAINEKPSDTRKCNCRLFQGIKEDLNRRLPHYISDYTDGFTGNKTIQKTISTTLFLYFACLMPSIAFGVLNNENTNGALNVQKVLYSQVFGGLFFAVFGGTPQIILLTTAPLALFTKIIYSICEDFSLEFMPMFTCVGLWNSFFLFLYSSFGLSKLMQWSTRSSEEIFALFISIAFIVDALKNTAQNFANHYNIPACNNSSSITTNTSVNVTTTIITVCERDVSLLYLILLLGTLWLGVTLYNFTKRKLCNKMMIVISDGYHIPPYLNAGKRELLADYSLPVSVIIMSVFGALAFKDVTLIKSFKAGPLRSDMFQLMPFYSLPVGAVFGAMGLGFCLSLLFFMDQNITAALVNGPQNKMKKGTAYHWDLLVIGVINVVLSLLGFPWVHAALPHSPLHVQALADVEERVDQGHIYKILVSVRETRITAIFSHILIGLSLLITPVLSYIPTPVLYGLFLYVGITSLYGNQMFERIMLLFTEQNAYPPNHYIRRVPQRMMHLFTVLQLLQLLVLCGLGFAPYPYLKMFFPVLIFLLIPLRHKVIPHLVDQRYLKAMDSH</sequence>
<keyword evidence="6 10" id="KW-1133">Transmembrane helix</keyword>
<reference evidence="12" key="1">
    <citation type="submission" date="2021-03" db="EMBL/GenBank/DDBJ databases">
        <authorList>
            <person name="Bekaert M."/>
        </authorList>
    </citation>
    <scope>NUCLEOTIDE SEQUENCE</scope>
</reference>
<dbReference type="FunFam" id="1.10.287.570:FF:000002">
    <property type="entry name" value="Solute carrier family 4 member 11"/>
    <property type="match status" value="1"/>
</dbReference>
<evidence type="ECO:0000256" key="4">
    <source>
        <dbReference type="ARBA" id="ARBA00022475"/>
    </source>
</evidence>
<evidence type="ECO:0000256" key="2">
    <source>
        <dbReference type="ARBA" id="ARBA00010993"/>
    </source>
</evidence>
<organism evidence="12 13">
    <name type="scientific">Mytilus edulis</name>
    <name type="common">Blue mussel</name>
    <dbReference type="NCBI Taxonomy" id="6550"/>
    <lineage>
        <taxon>Eukaryota</taxon>
        <taxon>Metazoa</taxon>
        <taxon>Spiralia</taxon>
        <taxon>Lophotrochozoa</taxon>
        <taxon>Mollusca</taxon>
        <taxon>Bivalvia</taxon>
        <taxon>Autobranchia</taxon>
        <taxon>Pteriomorphia</taxon>
        <taxon>Mytilida</taxon>
        <taxon>Mytiloidea</taxon>
        <taxon>Mytilidae</taxon>
        <taxon>Mytilinae</taxon>
        <taxon>Mytilus</taxon>
    </lineage>
</organism>
<keyword evidence="4" id="KW-1003">Cell membrane</keyword>
<dbReference type="PANTHER" id="PTHR11453:SF127">
    <property type="entry name" value="SOLUTE CARRIER FAMILY 4 MEMBER 11"/>
    <property type="match status" value="1"/>
</dbReference>
<evidence type="ECO:0000313" key="12">
    <source>
        <dbReference type="EMBL" id="CAG2192589.1"/>
    </source>
</evidence>
<evidence type="ECO:0000256" key="9">
    <source>
        <dbReference type="SAM" id="MobiDB-lite"/>
    </source>
</evidence>
<dbReference type="Proteomes" id="UP000683360">
    <property type="component" value="Unassembled WGS sequence"/>
</dbReference>
<dbReference type="GO" id="GO:0005452">
    <property type="term" value="F:solute:inorganic anion antiporter activity"/>
    <property type="evidence" value="ECO:0007669"/>
    <property type="project" value="InterPro"/>
</dbReference>
<dbReference type="Pfam" id="PF00955">
    <property type="entry name" value="HCO3_cotransp"/>
    <property type="match status" value="1"/>
</dbReference>
<keyword evidence="3" id="KW-0813">Transport</keyword>
<feature type="transmembrane region" description="Helical" evidence="10">
    <location>
        <begin position="867"/>
        <end position="887"/>
    </location>
</feature>
<feature type="transmembrane region" description="Helical" evidence="10">
    <location>
        <begin position="458"/>
        <end position="482"/>
    </location>
</feature>
<comment type="caution">
    <text evidence="12">The sequence shown here is derived from an EMBL/GenBank/DDBJ whole genome shotgun (WGS) entry which is preliminary data.</text>
</comment>
<evidence type="ECO:0000256" key="8">
    <source>
        <dbReference type="ARBA" id="ARBA00023136"/>
    </source>
</evidence>
<keyword evidence="13" id="KW-1185">Reference proteome</keyword>